<dbReference type="Gene3D" id="3.30.565.10">
    <property type="entry name" value="Histidine kinase-like ATPase, C-terminal domain"/>
    <property type="match status" value="1"/>
</dbReference>
<evidence type="ECO:0000259" key="1">
    <source>
        <dbReference type="Pfam" id="PF13581"/>
    </source>
</evidence>
<dbReference type="SUPFAM" id="SSF55874">
    <property type="entry name" value="ATPase domain of HSP90 chaperone/DNA topoisomerase II/histidine kinase"/>
    <property type="match status" value="1"/>
</dbReference>
<dbReference type="AlphaFoldDB" id="A0A644T9H0"/>
<dbReference type="InterPro" id="IPR036890">
    <property type="entry name" value="HATPase_C_sf"/>
</dbReference>
<dbReference type="GO" id="GO:0004674">
    <property type="term" value="F:protein serine/threonine kinase activity"/>
    <property type="evidence" value="ECO:0007669"/>
    <property type="project" value="UniProtKB-EC"/>
</dbReference>
<feature type="domain" description="Histidine kinase/HSP90-like ATPase" evidence="1">
    <location>
        <begin position="21"/>
        <end position="141"/>
    </location>
</feature>
<dbReference type="EC" id="2.7.11.1" evidence="2"/>
<dbReference type="EMBL" id="VSSQ01000021">
    <property type="protein sequence ID" value="MPL63429.1"/>
    <property type="molecule type" value="Genomic_DNA"/>
</dbReference>
<sequence length="152" mass="16588">MESLNTQVIVLNFELKGSDFEAAGEASSKIKLVLQQIGIRSDVIRRIAISAYEAEMNVIIHAYRGKMKAEIFSDHTKITLKDEGPGISDIKLAMQEGYSTAPDYIREMGFGAGMGLPNMVRCTDKFDIESSVGIGTTISMTVCHNPLTIVGQ</sequence>
<name>A0A644T9H0_9ZZZZ</name>
<dbReference type="InterPro" id="IPR003594">
    <property type="entry name" value="HATPase_dom"/>
</dbReference>
<gene>
    <name evidence="2" type="primary">spoIIAB_2</name>
    <name evidence="2" type="ORF">SDC9_09056</name>
</gene>
<keyword evidence="2" id="KW-0808">Transferase</keyword>
<comment type="caution">
    <text evidence="2">The sequence shown here is derived from an EMBL/GenBank/DDBJ whole genome shotgun (WGS) entry which is preliminary data.</text>
</comment>
<proteinExistence type="predicted"/>
<accession>A0A644T9H0</accession>
<protein>
    <submittedName>
        <fullName evidence="2">Anti-sigma F factor</fullName>
        <ecNumber evidence="2">2.7.11.1</ecNumber>
    </submittedName>
</protein>
<reference evidence="2" key="1">
    <citation type="submission" date="2019-08" db="EMBL/GenBank/DDBJ databases">
        <authorList>
            <person name="Kucharzyk K."/>
            <person name="Murdoch R.W."/>
            <person name="Higgins S."/>
            <person name="Loffler F."/>
        </authorList>
    </citation>
    <scope>NUCLEOTIDE SEQUENCE</scope>
</reference>
<evidence type="ECO:0000313" key="2">
    <source>
        <dbReference type="EMBL" id="MPL63429.1"/>
    </source>
</evidence>
<organism evidence="2">
    <name type="scientific">bioreactor metagenome</name>
    <dbReference type="NCBI Taxonomy" id="1076179"/>
    <lineage>
        <taxon>unclassified sequences</taxon>
        <taxon>metagenomes</taxon>
        <taxon>ecological metagenomes</taxon>
    </lineage>
</organism>
<dbReference type="Pfam" id="PF13581">
    <property type="entry name" value="HATPase_c_2"/>
    <property type="match status" value="1"/>
</dbReference>